<dbReference type="Proteomes" id="UP000183507">
    <property type="component" value="Unassembled WGS sequence"/>
</dbReference>
<gene>
    <name evidence="1" type="ORF">SAMN04487767_12375</name>
</gene>
<proteinExistence type="predicted"/>
<name>A0A1G7DCS7_9BACI</name>
<dbReference type="EMBL" id="FMZR01000023">
    <property type="protein sequence ID" value="SDE49361.1"/>
    <property type="molecule type" value="Genomic_DNA"/>
</dbReference>
<protein>
    <submittedName>
        <fullName evidence="1">Uncharacterized protein</fullName>
    </submittedName>
</protein>
<evidence type="ECO:0000313" key="2">
    <source>
        <dbReference type="Proteomes" id="UP000183507"/>
    </source>
</evidence>
<organism evidence="1 2">
    <name type="scientific">Bacillus wiedmannii</name>
    <dbReference type="NCBI Taxonomy" id="1890302"/>
    <lineage>
        <taxon>Bacteria</taxon>
        <taxon>Bacillati</taxon>
        <taxon>Bacillota</taxon>
        <taxon>Bacilli</taxon>
        <taxon>Bacillales</taxon>
        <taxon>Bacillaceae</taxon>
        <taxon>Bacillus</taxon>
        <taxon>Bacillus cereus group</taxon>
    </lineage>
</organism>
<dbReference type="AlphaFoldDB" id="A0A1G7DCS7"/>
<sequence>MRKSLDFNKKAFEYYMALYGVNDIRSTIITLVIGRNRFER</sequence>
<evidence type="ECO:0000313" key="1">
    <source>
        <dbReference type="EMBL" id="SDE49361.1"/>
    </source>
</evidence>
<reference evidence="2" key="1">
    <citation type="submission" date="2016-10" db="EMBL/GenBank/DDBJ databases">
        <authorList>
            <person name="Varghese N."/>
        </authorList>
    </citation>
    <scope>NUCLEOTIDE SEQUENCE [LARGE SCALE GENOMIC DNA]</scope>
    <source>
        <strain evidence="2">KPR-7A</strain>
    </source>
</reference>
<accession>A0A1G7DCS7</accession>